<dbReference type="GO" id="GO:0043539">
    <property type="term" value="F:protein serine/threonine kinase activator activity"/>
    <property type="evidence" value="ECO:0007669"/>
    <property type="project" value="EnsemblFungi"/>
</dbReference>
<feature type="repeat" description="HEAT" evidence="4">
    <location>
        <begin position="1484"/>
        <end position="1522"/>
    </location>
</feature>
<dbReference type="SMART" id="SM01349">
    <property type="entry name" value="TOG"/>
    <property type="match status" value="1"/>
</dbReference>
<dbReference type="GO" id="GO:0043022">
    <property type="term" value="F:ribosome binding"/>
    <property type="evidence" value="ECO:0007669"/>
    <property type="project" value="EnsemblFungi"/>
</dbReference>
<dbReference type="InterPro" id="IPR011989">
    <property type="entry name" value="ARM-like"/>
</dbReference>
<dbReference type="GO" id="GO:1904689">
    <property type="term" value="P:negative regulation of cytoplasmic translational initiation"/>
    <property type="evidence" value="ECO:0007669"/>
    <property type="project" value="EnsemblFungi"/>
</dbReference>
<dbReference type="GO" id="GO:0031369">
    <property type="term" value="F:translation initiation factor binding"/>
    <property type="evidence" value="ECO:0007669"/>
    <property type="project" value="EnsemblFungi"/>
</dbReference>
<dbReference type="Pfam" id="PF25801">
    <property type="entry name" value="HEAT_GCN1_C_2"/>
    <property type="match status" value="1"/>
</dbReference>
<dbReference type="InterPro" id="IPR021133">
    <property type="entry name" value="HEAT_type_2"/>
</dbReference>
<dbReference type="GO" id="GO:0140469">
    <property type="term" value="P:GCN2-mediated signaling"/>
    <property type="evidence" value="ECO:0007669"/>
    <property type="project" value="EnsemblFungi"/>
</dbReference>
<organism evidence="6 7">
    <name type="scientific">Candida glabrata</name>
    <name type="common">Yeast</name>
    <name type="synonym">Torulopsis glabrata</name>
    <dbReference type="NCBI Taxonomy" id="5478"/>
    <lineage>
        <taxon>Eukaryota</taxon>
        <taxon>Fungi</taxon>
        <taxon>Dikarya</taxon>
        <taxon>Ascomycota</taxon>
        <taxon>Saccharomycotina</taxon>
        <taxon>Saccharomycetes</taxon>
        <taxon>Saccharomycetales</taxon>
        <taxon>Saccharomycetaceae</taxon>
        <taxon>Nakaseomyces</taxon>
    </lineage>
</organism>
<dbReference type="VEuPathDB" id="FungiDB:CAGL0D01826g"/>
<accession>A0A0W0DC37</accession>
<gene>
    <name evidence="6" type="ORF">AO440_000687</name>
</gene>
<dbReference type="Pfam" id="PF24916">
    <property type="entry name" value="HEAT_GCN1_fung"/>
    <property type="match status" value="1"/>
</dbReference>
<feature type="repeat" description="HEAT" evidence="4">
    <location>
        <begin position="1641"/>
        <end position="1680"/>
    </location>
</feature>
<evidence type="ECO:0000259" key="5">
    <source>
        <dbReference type="SMART" id="SM01349"/>
    </source>
</evidence>
<proteinExistence type="inferred from homology"/>
<evidence type="ECO:0000256" key="4">
    <source>
        <dbReference type="PROSITE-ProRule" id="PRU00103"/>
    </source>
</evidence>
<feature type="domain" description="TOG" evidence="5">
    <location>
        <begin position="1313"/>
        <end position="1543"/>
    </location>
</feature>
<dbReference type="Gene3D" id="1.25.10.10">
    <property type="entry name" value="Leucine-rich Repeat Variant"/>
    <property type="match status" value="5"/>
</dbReference>
<dbReference type="InterPro" id="IPR016024">
    <property type="entry name" value="ARM-type_fold"/>
</dbReference>
<comment type="caution">
    <text evidence="6">The sequence shown here is derived from an EMBL/GenBank/DDBJ whole genome shotgun (WGS) entry which is preliminary data.</text>
</comment>
<dbReference type="GO" id="GO:0031571">
    <property type="term" value="P:mitotic G1 DNA damage checkpoint signaling"/>
    <property type="evidence" value="ECO:0007669"/>
    <property type="project" value="EnsemblFungi"/>
</dbReference>
<dbReference type="GO" id="GO:0019901">
    <property type="term" value="F:protein kinase binding"/>
    <property type="evidence" value="ECO:0007669"/>
    <property type="project" value="EnsemblFungi"/>
</dbReference>
<keyword evidence="2" id="KW-0677">Repeat</keyword>
<dbReference type="PANTHER" id="PTHR23346">
    <property type="entry name" value="TRANSLATIONAL ACTIVATOR GCN1-RELATED"/>
    <property type="match status" value="1"/>
</dbReference>
<dbReference type="Pfam" id="PF24993">
    <property type="entry name" value="GNC1_N"/>
    <property type="match status" value="1"/>
</dbReference>
<feature type="repeat" description="HEAT" evidence="4">
    <location>
        <begin position="1596"/>
        <end position="1641"/>
    </location>
</feature>
<evidence type="ECO:0000256" key="3">
    <source>
        <dbReference type="ARBA" id="ARBA00072275"/>
    </source>
</evidence>
<evidence type="ECO:0000313" key="6">
    <source>
        <dbReference type="EMBL" id="KTB01324.1"/>
    </source>
</evidence>
<dbReference type="GO" id="GO:0072344">
    <property type="term" value="P:rescue of stalled ribosome"/>
    <property type="evidence" value="ECO:0007669"/>
    <property type="project" value="EnsemblFungi"/>
</dbReference>
<dbReference type="InterPro" id="IPR022716">
    <property type="entry name" value="Gcn1_N"/>
</dbReference>
<dbReference type="FunFam" id="1.25.10.10:FF:000096">
    <property type="entry name" value="eIF-2-alpha kinase activator gcn1"/>
    <property type="match status" value="1"/>
</dbReference>
<evidence type="ECO:0000256" key="2">
    <source>
        <dbReference type="ARBA" id="ARBA00022737"/>
    </source>
</evidence>
<dbReference type="Pfam" id="PF23271">
    <property type="entry name" value="HEAT_GCN1"/>
    <property type="match status" value="1"/>
</dbReference>
<dbReference type="GO" id="GO:0006448">
    <property type="term" value="P:regulation of translational elongation"/>
    <property type="evidence" value="ECO:0007669"/>
    <property type="project" value="EnsemblFungi"/>
</dbReference>
<dbReference type="PROSITE" id="PS50077">
    <property type="entry name" value="HEAT_REPEAT"/>
    <property type="match status" value="3"/>
</dbReference>
<dbReference type="VEuPathDB" id="FungiDB:B1J91_D01826g"/>
<dbReference type="Pfam" id="PF24984">
    <property type="entry name" value="HEAT_EF3_GNC1"/>
    <property type="match status" value="1"/>
</dbReference>
<comment type="similarity">
    <text evidence="1">Belongs to the GCN1 family.</text>
</comment>
<dbReference type="GO" id="GO:0034198">
    <property type="term" value="P:cellular response to amino acid starvation"/>
    <property type="evidence" value="ECO:0007669"/>
    <property type="project" value="EnsemblFungi"/>
</dbReference>
<dbReference type="InterPro" id="IPR056810">
    <property type="entry name" value="GNC1-like_N"/>
</dbReference>
<dbReference type="GO" id="GO:0043008">
    <property type="term" value="F:ATP-dependent protein binding"/>
    <property type="evidence" value="ECO:0007669"/>
    <property type="project" value="EnsemblFungi"/>
</dbReference>
<dbReference type="SUPFAM" id="SSF48371">
    <property type="entry name" value="ARM repeat"/>
    <property type="match status" value="4"/>
</dbReference>
<evidence type="ECO:0000256" key="1">
    <source>
        <dbReference type="ARBA" id="ARBA00007366"/>
    </source>
</evidence>
<dbReference type="VEuPathDB" id="FungiDB:GWK60_D01947"/>
<dbReference type="GO" id="GO:0071264">
    <property type="term" value="P:positive regulation of translational initiation in response to starvation"/>
    <property type="evidence" value="ECO:0007669"/>
    <property type="project" value="EnsemblFungi"/>
</dbReference>
<dbReference type="InterPro" id="IPR056809">
    <property type="entry name" value="HEAT_GCN1_fung"/>
</dbReference>
<dbReference type="Pfam" id="PF12074">
    <property type="entry name" value="Gcn1_N"/>
    <property type="match status" value="1"/>
</dbReference>
<protein>
    <recommendedName>
        <fullName evidence="3">eIF-2-alpha kinase activator GCN1</fullName>
    </recommendedName>
</protein>
<dbReference type="GO" id="GO:0170011">
    <property type="term" value="F:stalled ribosome sensor activity"/>
    <property type="evidence" value="ECO:0007669"/>
    <property type="project" value="EnsemblFungi"/>
</dbReference>
<dbReference type="EMBL" id="LLZZ01000131">
    <property type="protein sequence ID" value="KTB01324.1"/>
    <property type="molecule type" value="Genomic_DNA"/>
</dbReference>
<dbReference type="PANTHER" id="PTHR23346:SF7">
    <property type="entry name" value="STALLED RIBOSOME SENSOR GCN1"/>
    <property type="match status" value="1"/>
</dbReference>
<reference evidence="6 7" key="1">
    <citation type="submission" date="2015-10" db="EMBL/GenBank/DDBJ databases">
        <title>Draft genomes sequences of Candida glabrata isolates 1A, 1B, 2A, 2B, 3A and 3B.</title>
        <authorList>
            <person name="Haavelsrud O.E."/>
            <person name="Gaustad P."/>
        </authorList>
    </citation>
    <scope>NUCLEOTIDE SEQUENCE [LARGE SCALE GENOMIC DNA]</scope>
    <source>
        <strain evidence="6">910700640</strain>
    </source>
</reference>
<dbReference type="GO" id="GO:0022626">
    <property type="term" value="C:cytosolic ribosome"/>
    <property type="evidence" value="ECO:0007669"/>
    <property type="project" value="EnsemblFungi"/>
</dbReference>
<dbReference type="FunFam" id="1.25.10.10:FF:000090">
    <property type="entry name" value="eIF-2-alpha kinase activator GCN1"/>
    <property type="match status" value="1"/>
</dbReference>
<evidence type="ECO:0000313" key="7">
    <source>
        <dbReference type="Proteomes" id="UP000054886"/>
    </source>
</evidence>
<dbReference type="InterPro" id="IPR034085">
    <property type="entry name" value="TOG"/>
</dbReference>
<dbReference type="GO" id="GO:1990611">
    <property type="term" value="P:regulation of cytoplasmic translational initiation in response to stress"/>
    <property type="evidence" value="ECO:0007669"/>
    <property type="project" value="EnsemblFungi"/>
</dbReference>
<name>A0A0W0DC37_CANGB</name>
<dbReference type="VEuPathDB" id="FungiDB:GVI51_D01727"/>
<dbReference type="InterPro" id="IPR057546">
    <property type="entry name" value="HEAT_GCN1"/>
</dbReference>
<sequence length="2666" mass="296100">MSNPRSWEVLEPELGKLCYDAKISNRIPILTELKEIVKTNNLSREQLLNLASVLLNTYTIYKDHESKKAVCDIYDEMITIDGSFIAIFLDHIVETLGDKIGTKALSDYLNLLDNINHFLQVILVDSNLTSQYLPKVLQCHTITTASIETSLDISEKSMELVSEKQNQHRRRMRKTIIQNSTKYLNKGLKNTENIQDVLETIRHQLLEEYVKLKLPVAGILVFSAALTKAALQLHVQTPIVLEFLRTTYSKDFVVFFGKEVLLGKTPPSSLCVATSIDTISQELFTEDMIKNDIIPVLEKSNLRSPESSFQYARALFGSINAKTINMAELYASTKLMSQAFSSFKSSREGTKTAAISFTVSVLRSLCVETTEESALLKIVENIFTNLKTNMNADYKAIVSTLLQAIPTFHENVSLDIAEKLSPLLVKESNEQALVNLLNPFYQHYFATGTSIDKFNTTIISGLQEKKAPLKRCWFSSLFMNIDTVTESIAKTIGKLCTTYIKENLVHAQRTEHSVAFSILSGFVFFSENVYAEIEHDIIDIQKDAMLGEAFLRVCTSIELDAVTRQRSVTLLEKAVSLQGETISENVINSIANLMKQDSFELDEKCSIVYFIPIFNALVTSNEDKTTQGNILRFLLVISQYDKFRIKNGWAGLALKCGIDPSQIIAENTSTIINTIISESSKPELLNTIYGSCVIKAASYIAFINPVAVAGPIAKLFSEDLSVADLDKLTEEDVSIWKGNEGEMVINVLEKRNDRKLADKNSKDYETLKWEESIRKEQAKKANLKLSKEDQMLVKEQLEKESKIRTHVNGIYLRLYRSLSLIKQLSKEAKLVDNGILVWYPTAVNSLMSLIRTENSYNLLESLLVESFLSLSENTAEKLEHYRLFCGLAILRVYKAKFIPSNYLAENLEELLSRVLFRLKIVTSNTELDSITLTYLLPLITYVLEEGKKAALKNADKPVNRTEFVEEDSEEENLLLAMDIISAQAPLFENSSIPRASILQVLLSLLSLPSKAKIAKDCLNTLSQSISVHPTENDLKIIISSLLSGHSFVRTTILEILDNEYELQEFMKFSPEIFMCRFDSDDNNRELANFIWEFNKFEIVPELLDGLLSLFYQQDSGLRLFLARGFAYATYNVKGEEYLEQSLKMLMNFYNEKAQPLTAILDEFGLVVVPASQRKDLWEERSTAAIALKELSPGLPSDGDTVVSVIEFLIAGPLGDREPIVRQEMKEAGIEIINQHGAQKSSQLVPLFESSLETIKDVNTKENVIILYGTLAQHLDKSDKRIGSIIDQLLQTLDTPSLDVQQAVSSCIAALVFQFKENCGSYITQLLAKLLDSTIAKPVRKGAAWGIAGIVKGYGISALSEFDIIRSLMEASEDKKDAIKRESVAYAFEYLSQSLGKLFEPYVIEVLPNILKNLGDSVPEVRDATAAATKSIMANTTGYGVKKMIPVTVANLDEIAWRTKRGSVQLLGNMAYLDPTQLSNSLSTIVPQIVGVLNDSHKEVRKAADESLKRFGEVIRNPEIQRLVPILLKAIGDPTKYTEEALDALIQTQFVHYIDGPSLALIIHIIHRGMHDRSANTKRKACKIVGNMAILVETKDLIPYLQQLIDEVEIAMVDPVPNTRATAARALGALVERLGEDQFPDLIPRLLDTLNDETKSGDRLGSAQALAEVISGLGLSKLDELLPTVLAGATNYRSFVREGFMPLLLFLPICFGAQFAPYINQIIQPILAGLADIDENIRDTSLKAGKLIVKNYATKAIDLLLPELERGVFDENERIRLSSVQLSGELLFQVTGISSRNEFSEEGEIGSEFSGKMVDVLGQERRDRVLSSLFVCRNDTSGIVRASTVDIWKALVPNTPRTVKEILPVLTDMIVTNLASSSNTLRNIAAQTLGDVVRRVGGNAMAQLLEALEVTLEKTSNPDSREGVCIALNELVMSASMDTLTQYQDTVANILRRTLIDSNESVRQAAALSFDSYQEAVGKVAVDEVIPYLLNALKSNENSEYALLGLQDIMATKSDVIFPILMPTLLASPIDSFRASALGSLAEVAGPALYKRLSVIINSLVDTLISDDIDDTTKEGVKQALDRVFLSVKDDEGLHPLLQQILALVKNDDMKKRIVTLQCLPNFFEQTSLDLDVYVPDFVSNSIMSLDDENAVFVKATFEALSALVKKQPKDMLEKLVQPAKQALQRTGKQGEDLSAFALPRGPNCVLPIFLHGLMYGSAEEREVSALAIADVVSKTPADNLKPFVSAITGPLIRVVGERFKSDVKAAILLALNILFKKIPQFLRPFIPQLQRTFVKSLSDPTNETLRLRAAKAIGTLIEFQPRVDPLVIELVTSAKQTEEEGVKTAMLNALLEVVGKAGSKLNEASKKNIVKLVEEEMLSSNDKLAVAYAKLIGSLSEILSEDEAKNILQEKVLDADMEGSAGKFAVLILNSFLKDAPSHIFSSGEIHKFVKFITDAMTSTNVHFVENATLAAGKLLLLHNETKSPYTNMKNDVTFIVPEEDIKSLVEELAKSALVPSSNTTDQRRLSLVVLRTIARLKNEETVKPYLDVLAPAVFSCVRDVVIPIKLAAEKAFLALFGLIEEEDMATFNNWFESVSSNGATIDNIVGTTIQLRSIGDYTKRVAKRLAAVERERTAAGGDDEMMFSDRYEDEREIWAVGGVELPTDI</sequence>
<dbReference type="Proteomes" id="UP000054886">
    <property type="component" value="Unassembled WGS sequence"/>
</dbReference>
<dbReference type="Pfam" id="PF24987">
    <property type="entry name" value="HEAT_EF3_N"/>
    <property type="match status" value="1"/>
</dbReference>